<evidence type="ECO:0000313" key="1">
    <source>
        <dbReference type="EMBL" id="RYC07036.1"/>
    </source>
</evidence>
<dbReference type="RefSeq" id="WP_129427911.1">
    <property type="nucleotide sequence ID" value="NZ_SDWV01000018.1"/>
</dbReference>
<sequence>MLVEARGLASADDAWLRFTTPATWSVWAPLIRSVEASDAELRVGTTGRVNGPAGVSVDFEVTHLDPEQRTWSWRTGRGPAEVHMDHHVVPAAGGGSRAFLRVPGRSASLLQPYRVPALAALRGLVRDRSGLGAAEEPVESFDFAFTRSYALAGRPFGITTKTTGAEVGPHWLYVRYGPWRLLTPRSNIASAEVSGGFSFVKTAGPPHLSFSDRGVSFTSNGDRALCLRFHEPVPAIDPTATITHPGATLSVADPEALAATLAIPYGV</sequence>
<dbReference type="InterPro" id="IPR023393">
    <property type="entry name" value="START-like_dom_sf"/>
</dbReference>
<protein>
    <recommendedName>
        <fullName evidence="3">SRPBCC family protein</fullName>
    </recommendedName>
</protein>
<dbReference type="Pfam" id="PF10604">
    <property type="entry name" value="Polyketide_cyc2"/>
    <property type="match status" value="1"/>
</dbReference>
<reference evidence="1 2" key="1">
    <citation type="submission" date="2019-01" db="EMBL/GenBank/DDBJ databases">
        <title>Novel species of Nocardioides.</title>
        <authorList>
            <person name="Liu Q."/>
            <person name="X Y.-H."/>
        </authorList>
    </citation>
    <scope>NUCLEOTIDE SEQUENCE [LARGE SCALE GENOMIC DNA]</scope>
    <source>
        <strain evidence="1 2">HLT2-9</strain>
    </source>
</reference>
<dbReference type="SUPFAM" id="SSF55961">
    <property type="entry name" value="Bet v1-like"/>
    <property type="match status" value="1"/>
</dbReference>
<dbReference type="InterPro" id="IPR019587">
    <property type="entry name" value="Polyketide_cyclase/dehydratase"/>
</dbReference>
<comment type="caution">
    <text evidence="1">The sequence shown here is derived from an EMBL/GenBank/DDBJ whole genome shotgun (WGS) entry which is preliminary data.</text>
</comment>
<organism evidence="1 2">
    <name type="scientific">Nocardioides zhouii</name>
    <dbReference type="NCBI Taxonomy" id="1168729"/>
    <lineage>
        <taxon>Bacteria</taxon>
        <taxon>Bacillati</taxon>
        <taxon>Actinomycetota</taxon>
        <taxon>Actinomycetes</taxon>
        <taxon>Propionibacteriales</taxon>
        <taxon>Nocardioidaceae</taxon>
        <taxon>Nocardioides</taxon>
    </lineage>
</organism>
<accession>A0A4Q2SMT7</accession>
<dbReference type="EMBL" id="SDWV01000018">
    <property type="protein sequence ID" value="RYC07036.1"/>
    <property type="molecule type" value="Genomic_DNA"/>
</dbReference>
<gene>
    <name evidence="1" type="ORF">EUA94_16105</name>
</gene>
<dbReference type="AlphaFoldDB" id="A0A4Q2SMT7"/>
<evidence type="ECO:0008006" key="3">
    <source>
        <dbReference type="Google" id="ProtNLM"/>
    </source>
</evidence>
<dbReference type="Gene3D" id="3.30.530.20">
    <property type="match status" value="1"/>
</dbReference>
<evidence type="ECO:0000313" key="2">
    <source>
        <dbReference type="Proteomes" id="UP000291101"/>
    </source>
</evidence>
<name>A0A4Q2SMT7_9ACTN</name>
<dbReference type="Proteomes" id="UP000291101">
    <property type="component" value="Unassembled WGS sequence"/>
</dbReference>
<dbReference type="OrthoDB" id="191189at2"/>
<proteinExistence type="predicted"/>
<keyword evidence="2" id="KW-1185">Reference proteome</keyword>